<gene>
    <name evidence="1" type="ORF">Prum_070150</name>
</gene>
<accession>A0A6V8L7Z0</accession>
<comment type="caution">
    <text evidence="1">The sequence shown here is derived from an EMBL/GenBank/DDBJ whole genome shotgun (WGS) entry which is preliminary data.</text>
</comment>
<reference evidence="1 2" key="2">
    <citation type="submission" date="2020-03" db="EMBL/GenBank/DDBJ databases">
        <authorList>
            <person name="Ichikawa N."/>
            <person name="Kimura A."/>
            <person name="Kitahashi Y."/>
            <person name="Uohara A."/>
        </authorList>
    </citation>
    <scope>NUCLEOTIDE SEQUENCE [LARGE SCALE GENOMIC DNA]</scope>
    <source>
        <strain evidence="1 2">NBRC 108638</strain>
    </source>
</reference>
<name>A0A6V8L7Z0_9ACTN</name>
<evidence type="ECO:0000313" key="2">
    <source>
        <dbReference type="Proteomes" id="UP000482960"/>
    </source>
</evidence>
<dbReference type="Proteomes" id="UP000482960">
    <property type="component" value="Unassembled WGS sequence"/>
</dbReference>
<keyword evidence="2" id="KW-1185">Reference proteome</keyword>
<organism evidence="1 2">
    <name type="scientific">Phytohabitans rumicis</name>
    <dbReference type="NCBI Taxonomy" id="1076125"/>
    <lineage>
        <taxon>Bacteria</taxon>
        <taxon>Bacillati</taxon>
        <taxon>Actinomycetota</taxon>
        <taxon>Actinomycetes</taxon>
        <taxon>Micromonosporales</taxon>
        <taxon>Micromonosporaceae</taxon>
    </lineage>
</organism>
<evidence type="ECO:0000313" key="1">
    <source>
        <dbReference type="EMBL" id="GFJ93373.1"/>
    </source>
</evidence>
<protein>
    <submittedName>
        <fullName evidence="1">Uncharacterized protein</fullName>
    </submittedName>
</protein>
<dbReference type="RefSeq" id="WP_173080017.1">
    <property type="nucleotide sequence ID" value="NZ_BAABJB010000103.1"/>
</dbReference>
<proteinExistence type="predicted"/>
<dbReference type="AlphaFoldDB" id="A0A6V8L7Z0"/>
<sequence>MPTIDQQALFDLDPPWATSTATTLRLPDGLHLEGTRYRTPLPDGKVLEVFRGVERRLYSLLANGQIGPYLRAAPGTYRKWSRTPRPSGAVLSLGRDGTALVVRVTNGR</sequence>
<dbReference type="EMBL" id="BLPG01000001">
    <property type="protein sequence ID" value="GFJ93373.1"/>
    <property type="molecule type" value="Genomic_DNA"/>
</dbReference>
<reference evidence="1 2" key="1">
    <citation type="submission" date="2020-03" db="EMBL/GenBank/DDBJ databases">
        <title>Whole genome shotgun sequence of Phytohabitans rumicis NBRC 108638.</title>
        <authorList>
            <person name="Komaki H."/>
            <person name="Tamura T."/>
        </authorList>
    </citation>
    <scope>NUCLEOTIDE SEQUENCE [LARGE SCALE GENOMIC DNA]</scope>
    <source>
        <strain evidence="1 2">NBRC 108638</strain>
    </source>
</reference>